<feature type="compositionally biased region" description="Basic and acidic residues" evidence="4">
    <location>
        <begin position="15"/>
        <end position="26"/>
    </location>
</feature>
<dbReference type="AlphaFoldDB" id="A0A7S2NZU5"/>
<evidence type="ECO:0000256" key="3">
    <source>
        <dbReference type="PROSITE-ProRule" id="PRU00023"/>
    </source>
</evidence>
<protein>
    <submittedName>
        <fullName evidence="5">Uncharacterized protein</fullName>
    </submittedName>
</protein>
<dbReference type="PROSITE" id="PS50088">
    <property type="entry name" value="ANK_REPEAT"/>
    <property type="match status" value="6"/>
</dbReference>
<organism evidence="5">
    <name type="scientific">Leptocylindrus danicus</name>
    <dbReference type="NCBI Taxonomy" id="163516"/>
    <lineage>
        <taxon>Eukaryota</taxon>
        <taxon>Sar</taxon>
        <taxon>Stramenopiles</taxon>
        <taxon>Ochrophyta</taxon>
        <taxon>Bacillariophyta</taxon>
        <taxon>Coscinodiscophyceae</taxon>
        <taxon>Chaetocerotophycidae</taxon>
        <taxon>Leptocylindrales</taxon>
        <taxon>Leptocylindraceae</taxon>
        <taxon>Leptocylindrus</taxon>
    </lineage>
</organism>
<feature type="region of interest" description="Disordered" evidence="4">
    <location>
        <begin position="1"/>
        <end position="37"/>
    </location>
</feature>
<dbReference type="PROSITE" id="PS50297">
    <property type="entry name" value="ANK_REP_REGION"/>
    <property type="match status" value="4"/>
</dbReference>
<feature type="compositionally biased region" description="Polar residues" evidence="4">
    <location>
        <begin position="1"/>
        <end position="14"/>
    </location>
</feature>
<sequence>MNTDENNTTISPTKRSIDDLPDESERPKKKRKYTQPEFDLNKPEAVNFNQFIQGDGYKRYLPRTEWILPENFKVDADGNTALLIAVRSGKIGAATALIRAGCNVTHSNEKGLFALSVAAQRGYTSLVELLIVKGGADVNAQSAVTGTNALIQACHFGNLECVKLLLKHGADVEQANQKETTALMRASQEGHLDIVKELLVRNANVNRLNHERMTSLMLASQRGHDQVVKTLIRAGAHEVLNERTVQHSTALMLACKRGNVKVVRVLLAAGAEMFLRDTRGRTARDAASKKGHDAIANSLIPVLQNHLIRMENRLRRNCSMGMLWSILHKERGLLPLGNKALSIHQVKQRIDDQGISWLPFNSSNSALIQAFTLPGPLFSNVVSYLPLPPIWEKLIRVLLMNRCHVDPNASIDCLLDIIDEILLESNFTNALDEAQIKPPAEFNSWKEWKPVASYGFRALEDGESPNSSNDSAAWPNDKALLVALKARRKALFLGLLKNEELRNIMISPPYNMRRGLLSELSTASDIQSLTRRMSRGVSFDYGAAIVIWRLALQVHEWRVRNFEDLQRRYFNGPRNRVASNANV</sequence>
<feature type="repeat" description="ANK" evidence="3">
    <location>
        <begin position="145"/>
        <end position="177"/>
    </location>
</feature>
<keyword evidence="1" id="KW-0677">Repeat</keyword>
<proteinExistence type="predicted"/>
<dbReference type="InterPro" id="IPR036770">
    <property type="entry name" value="Ankyrin_rpt-contain_sf"/>
</dbReference>
<name>A0A7S2NZU5_9STRA</name>
<dbReference type="PANTHER" id="PTHR24188:SF29">
    <property type="entry name" value="GH09064P"/>
    <property type="match status" value="1"/>
</dbReference>
<feature type="repeat" description="ANK" evidence="3">
    <location>
        <begin position="77"/>
        <end position="109"/>
    </location>
</feature>
<feature type="repeat" description="ANK" evidence="3">
    <location>
        <begin position="110"/>
        <end position="143"/>
    </location>
</feature>
<evidence type="ECO:0000256" key="4">
    <source>
        <dbReference type="SAM" id="MobiDB-lite"/>
    </source>
</evidence>
<evidence type="ECO:0000313" key="5">
    <source>
        <dbReference type="EMBL" id="CAD9568879.1"/>
    </source>
</evidence>
<keyword evidence="2 3" id="KW-0040">ANK repeat</keyword>
<dbReference type="EMBL" id="HBGY01010478">
    <property type="protein sequence ID" value="CAD9568879.1"/>
    <property type="molecule type" value="Transcribed_RNA"/>
</dbReference>
<feature type="repeat" description="ANK" evidence="3">
    <location>
        <begin position="211"/>
        <end position="243"/>
    </location>
</feature>
<dbReference type="PANTHER" id="PTHR24188">
    <property type="entry name" value="ANKYRIN REPEAT PROTEIN"/>
    <property type="match status" value="1"/>
</dbReference>
<dbReference type="SUPFAM" id="SSF48403">
    <property type="entry name" value="Ankyrin repeat"/>
    <property type="match status" value="1"/>
</dbReference>
<dbReference type="SMART" id="SM00248">
    <property type="entry name" value="ANK"/>
    <property type="match status" value="7"/>
</dbReference>
<accession>A0A7S2NZU5</accession>
<evidence type="ECO:0000256" key="2">
    <source>
        <dbReference type="ARBA" id="ARBA00023043"/>
    </source>
</evidence>
<dbReference type="Pfam" id="PF12796">
    <property type="entry name" value="Ank_2"/>
    <property type="match status" value="2"/>
</dbReference>
<dbReference type="Pfam" id="PF00023">
    <property type="entry name" value="Ank"/>
    <property type="match status" value="1"/>
</dbReference>
<dbReference type="Gene3D" id="1.25.40.20">
    <property type="entry name" value="Ankyrin repeat-containing domain"/>
    <property type="match status" value="2"/>
</dbReference>
<dbReference type="InterPro" id="IPR002110">
    <property type="entry name" value="Ankyrin_rpt"/>
</dbReference>
<feature type="repeat" description="ANK" evidence="3">
    <location>
        <begin position="178"/>
        <end position="210"/>
    </location>
</feature>
<evidence type="ECO:0000256" key="1">
    <source>
        <dbReference type="ARBA" id="ARBA00022737"/>
    </source>
</evidence>
<gene>
    <name evidence="5" type="ORF">LDAN0321_LOCUS6616</name>
</gene>
<reference evidence="5" key="1">
    <citation type="submission" date="2021-01" db="EMBL/GenBank/DDBJ databases">
        <authorList>
            <person name="Corre E."/>
            <person name="Pelletier E."/>
            <person name="Niang G."/>
            <person name="Scheremetjew M."/>
            <person name="Finn R."/>
            <person name="Kale V."/>
            <person name="Holt S."/>
            <person name="Cochrane G."/>
            <person name="Meng A."/>
            <person name="Brown T."/>
            <person name="Cohen L."/>
        </authorList>
    </citation>
    <scope>NUCLEOTIDE SEQUENCE</scope>
    <source>
        <strain evidence="5">B650</strain>
    </source>
</reference>
<feature type="repeat" description="ANK" evidence="3">
    <location>
        <begin position="246"/>
        <end position="278"/>
    </location>
</feature>